<evidence type="ECO:0000259" key="19">
    <source>
        <dbReference type="PROSITE" id="PS50878"/>
    </source>
</evidence>
<dbReference type="InterPro" id="IPR041588">
    <property type="entry name" value="Integrase_H2C2"/>
</dbReference>
<dbReference type="Pfam" id="PF17919">
    <property type="entry name" value="RT_RNaseH_2"/>
    <property type="match status" value="1"/>
</dbReference>
<sequence length="1312" mass="150393">MAVMNFDEELHQWYMGLIDGPYQLQWHELVEEVMSRFKFSTDKHPVDEFKRIHQVGKVEEYIKRFDKARIKLKKHNPVLNEEFFIAGFISGLKEELKTTMELFEVTRLTQAFNHAIKVEANYEVQNKRPKAIARPNVTQNYPLVKRREGSEKKEGNFGNQTQRMWQPNPNFRNAEFQRRRALGLCDKCDEKYFLGHQCARKVFNSIEEISEEMEREDEEYMVVEADDEEIEQAVVTMFNTKHHKNVKMMKFKGEIGSTPVCALLDSGSTHSFVHPDVLQGVQPKLIQTAPMIVTVANGAKMVTDLQCEALQFSLQGHTFERDVRVLDVQGYDMILGIDWLTSLGPMTVDWGAGQLEFKQGDQTVKLQVKDEKAKIKLIKGKVDAEKEVRKGSEILLAHIMCVEEEGLTNEKQPRIRPVPIQLQNVLATFSKVFEEPKGLPPTRSVDHAIDLQPGTKTINLRPYRYSYFQKIEIEKIITELLSNQLIQPSNSPYASPVLLVKKKDGSWRMCVDYRQLNACTVKNKYPIPIIDDLLDELHGASVFSKIDLRSGYHQIRMKEEDRCKTAFRTHEGQYEFKVMPFGLTNAPATFQALMNTVFKPYLRRFVLVFFDDILIYSSSMEEHIEHLGLTLELLAEHQLFAKRNKCEFGLGSIEYLGHIISKQGVATDPKKIQAMCNWPSPRNVKELRGFLGLTGYYRKFVKHYGTIAKPLTEQLKKNSFLWNQETEEAFQKLKEAMHTAPVLAMPDFSKGFILETDASDKGIGAVLMQGRQPIAYLSKSLGPKSAGLSVYEKEFLALLTALQKWRHYLMGGTFTIRTDQIALKHLLEQRVNHTMQHKGLCKLMGLDYKIEYKKGVENKVADALSRRSEFPLTEEQIEVNAVTELIPNWVDDIKESYEGDVWMQALQESWKKKELDNDKYVRHQGIMRYKNRICVGHNKEWRVKLVKEIHTTSVGGHSGVLSTYQRVKKIFYWPGLKETVKEVVKNCEVCQLNKGEHVATPGLLQPIPIPNEAWQGISMDFITNLPKSEGKTVVLVVVDSPFQALYGYEPKELPMELGANQEERGARDNHNKRVQTLQMLRVNLEKAQERMKKFADKGRSERNFKVGDWVYLKLQPYRQVSVAGPHHSKLNPKYYGPYEIVEKIGALAYKLNLPMGSSIHPVIHVSQLKMSHGEGVKVSPQLPIIGPDGEIRIEPYKLLERRIIKRANAAVVQLLIQWVNRSVEEATWEDYEVIKNRYPNFKLTLEDKNLVMGGEMSGIEMKNDPILAFDQVNVQGHVKSQFKLTVCEIGEGLTDGTPVNDTDGVKLGTVSS</sequence>
<keyword evidence="6" id="KW-0064">Aspartyl protease</keyword>
<dbReference type="Gene3D" id="1.10.340.70">
    <property type="match status" value="1"/>
</dbReference>
<dbReference type="Gene3D" id="2.40.70.10">
    <property type="entry name" value="Acid Proteases"/>
    <property type="match status" value="1"/>
</dbReference>
<dbReference type="InterPro" id="IPR021109">
    <property type="entry name" value="Peptidase_aspartic_dom_sf"/>
</dbReference>
<keyword evidence="5" id="KW-0479">Metal-binding</keyword>
<dbReference type="GO" id="GO:0003964">
    <property type="term" value="F:RNA-directed DNA polymerase activity"/>
    <property type="evidence" value="ECO:0007669"/>
    <property type="project" value="UniProtKB-KW"/>
</dbReference>
<protein>
    <submittedName>
        <fullName evidence="20">Polyprotein</fullName>
    </submittedName>
</protein>
<dbReference type="PROSITE" id="PS50878">
    <property type="entry name" value="RT_POL"/>
    <property type="match status" value="1"/>
</dbReference>
<keyword evidence="4" id="KW-0540">Nuclease</keyword>
<keyword evidence="12" id="KW-0695">RNA-directed DNA polymerase</keyword>
<evidence type="ECO:0000256" key="17">
    <source>
        <dbReference type="SAM" id="Coils"/>
    </source>
</evidence>
<dbReference type="GO" id="GO:0003887">
    <property type="term" value="F:DNA-directed DNA polymerase activity"/>
    <property type="evidence" value="ECO:0007669"/>
    <property type="project" value="UniProtKB-KW"/>
</dbReference>
<evidence type="ECO:0000256" key="10">
    <source>
        <dbReference type="ARBA" id="ARBA00022884"/>
    </source>
</evidence>
<evidence type="ECO:0000256" key="4">
    <source>
        <dbReference type="ARBA" id="ARBA00022722"/>
    </source>
</evidence>
<keyword evidence="3" id="KW-0548">Nucleotidyltransferase</keyword>
<evidence type="ECO:0000256" key="16">
    <source>
        <dbReference type="ARBA" id="ARBA00023268"/>
    </source>
</evidence>
<keyword evidence="9" id="KW-0460">Magnesium</keyword>
<organism evidence="20 21">
    <name type="scientific">Rhynchospora pubera</name>
    <dbReference type="NCBI Taxonomy" id="906938"/>
    <lineage>
        <taxon>Eukaryota</taxon>
        <taxon>Viridiplantae</taxon>
        <taxon>Streptophyta</taxon>
        <taxon>Embryophyta</taxon>
        <taxon>Tracheophyta</taxon>
        <taxon>Spermatophyta</taxon>
        <taxon>Magnoliopsida</taxon>
        <taxon>Liliopsida</taxon>
        <taxon>Poales</taxon>
        <taxon>Cyperaceae</taxon>
        <taxon>Cyperoideae</taxon>
        <taxon>Rhynchosporeae</taxon>
        <taxon>Rhynchospora</taxon>
    </lineage>
</organism>
<dbReference type="InterPro" id="IPR016197">
    <property type="entry name" value="Chromo-like_dom_sf"/>
</dbReference>
<keyword evidence="2" id="KW-0808">Transferase</keyword>
<keyword evidence="7" id="KW-0255">Endonuclease</keyword>
<dbReference type="Pfam" id="PF24626">
    <property type="entry name" value="SH3_Tf2-1"/>
    <property type="match status" value="1"/>
</dbReference>
<dbReference type="CDD" id="cd01647">
    <property type="entry name" value="RT_LTR"/>
    <property type="match status" value="1"/>
</dbReference>
<dbReference type="Gene3D" id="3.10.10.10">
    <property type="entry name" value="HIV Type 1 Reverse Transcriptase, subunit A, domain 1"/>
    <property type="match status" value="1"/>
</dbReference>
<dbReference type="GO" id="GO:0006310">
    <property type="term" value="P:DNA recombination"/>
    <property type="evidence" value="ECO:0007669"/>
    <property type="project" value="UniProtKB-KW"/>
</dbReference>
<dbReference type="FunFam" id="3.10.10.10:FF:000007">
    <property type="entry name" value="Retrovirus-related Pol polyprotein from transposon 17.6-like Protein"/>
    <property type="match status" value="1"/>
</dbReference>
<evidence type="ECO:0000256" key="14">
    <source>
        <dbReference type="ARBA" id="ARBA00023125"/>
    </source>
</evidence>
<evidence type="ECO:0000256" key="6">
    <source>
        <dbReference type="ARBA" id="ARBA00022750"/>
    </source>
</evidence>
<keyword evidence="17" id="KW-0175">Coiled coil</keyword>
<dbReference type="GO" id="GO:0004190">
    <property type="term" value="F:aspartic-type endopeptidase activity"/>
    <property type="evidence" value="ECO:0007669"/>
    <property type="project" value="UniProtKB-KW"/>
</dbReference>
<evidence type="ECO:0000256" key="12">
    <source>
        <dbReference type="ARBA" id="ARBA00022918"/>
    </source>
</evidence>
<comment type="caution">
    <text evidence="20">The sequence shown here is derived from an EMBL/GenBank/DDBJ whole genome shotgun (WGS) entry which is preliminary data.</text>
</comment>
<dbReference type="GO" id="GO:0003723">
    <property type="term" value="F:RNA binding"/>
    <property type="evidence" value="ECO:0007669"/>
    <property type="project" value="UniProtKB-KW"/>
</dbReference>
<accession>A0AAV8H7D3</accession>
<feature type="domain" description="Reverse transcriptase" evidence="19">
    <location>
        <begin position="481"/>
        <end position="660"/>
    </location>
</feature>
<dbReference type="PROSITE" id="PS00141">
    <property type="entry name" value="ASP_PROTEASE"/>
    <property type="match status" value="1"/>
</dbReference>
<feature type="coiled-coil region" evidence="17">
    <location>
        <begin position="199"/>
        <end position="226"/>
    </location>
</feature>
<dbReference type="FunFam" id="3.10.20.370:FF:000001">
    <property type="entry name" value="Retrovirus-related Pol polyprotein from transposon 17.6-like protein"/>
    <property type="match status" value="1"/>
</dbReference>
<evidence type="ECO:0000313" key="21">
    <source>
        <dbReference type="Proteomes" id="UP001140206"/>
    </source>
</evidence>
<dbReference type="GO" id="GO:0015074">
    <property type="term" value="P:DNA integration"/>
    <property type="evidence" value="ECO:0007669"/>
    <property type="project" value="UniProtKB-KW"/>
</dbReference>
<dbReference type="InterPro" id="IPR056924">
    <property type="entry name" value="SH3_Tf2-1"/>
</dbReference>
<dbReference type="FunFam" id="3.30.70.270:FF:000020">
    <property type="entry name" value="Transposon Tf2-6 polyprotein-like Protein"/>
    <property type="match status" value="1"/>
</dbReference>
<evidence type="ECO:0000256" key="15">
    <source>
        <dbReference type="ARBA" id="ARBA00023172"/>
    </source>
</evidence>
<dbReference type="GO" id="GO:0003677">
    <property type="term" value="F:DNA binding"/>
    <property type="evidence" value="ECO:0007669"/>
    <property type="project" value="UniProtKB-KW"/>
</dbReference>
<keyword evidence="11" id="KW-0229">DNA integration</keyword>
<gene>
    <name evidence="20" type="ORF">LUZ62_025155</name>
</gene>
<dbReference type="CDD" id="cd09274">
    <property type="entry name" value="RNase_HI_RT_Ty3"/>
    <property type="match status" value="1"/>
</dbReference>
<evidence type="ECO:0000256" key="9">
    <source>
        <dbReference type="ARBA" id="ARBA00022842"/>
    </source>
</evidence>
<evidence type="ECO:0000256" key="13">
    <source>
        <dbReference type="ARBA" id="ARBA00022932"/>
    </source>
</evidence>
<dbReference type="InterPro" id="IPR041577">
    <property type="entry name" value="RT_RNaseH_2"/>
</dbReference>
<dbReference type="InterPro" id="IPR000477">
    <property type="entry name" value="RT_dom"/>
</dbReference>
<keyword evidence="13" id="KW-0239">DNA-directed DNA polymerase</keyword>
<dbReference type="GO" id="GO:0006508">
    <property type="term" value="P:proteolysis"/>
    <property type="evidence" value="ECO:0007669"/>
    <property type="project" value="UniProtKB-KW"/>
</dbReference>
<dbReference type="SUPFAM" id="SSF50630">
    <property type="entry name" value="Acid proteases"/>
    <property type="match status" value="1"/>
</dbReference>
<dbReference type="PANTHER" id="PTHR37984:SF5">
    <property type="entry name" value="PROTEIN NYNRIN-LIKE"/>
    <property type="match status" value="1"/>
</dbReference>
<keyword evidence="15" id="KW-0233">DNA recombination</keyword>
<dbReference type="Gene3D" id="3.10.20.370">
    <property type="match status" value="1"/>
</dbReference>
<dbReference type="InterPro" id="IPR043128">
    <property type="entry name" value="Rev_trsase/Diguanyl_cyclase"/>
</dbReference>
<dbReference type="CDD" id="cd00303">
    <property type="entry name" value="retropepsin_like"/>
    <property type="match status" value="1"/>
</dbReference>
<dbReference type="Proteomes" id="UP001140206">
    <property type="component" value="Chromosome 1"/>
</dbReference>
<proteinExistence type="predicted"/>
<keyword evidence="21" id="KW-1185">Reference proteome</keyword>
<evidence type="ECO:0000256" key="1">
    <source>
        <dbReference type="ARBA" id="ARBA00022670"/>
    </source>
</evidence>
<dbReference type="PANTHER" id="PTHR37984">
    <property type="entry name" value="PROTEIN CBG26694"/>
    <property type="match status" value="1"/>
</dbReference>
<dbReference type="GO" id="GO:0004519">
    <property type="term" value="F:endonuclease activity"/>
    <property type="evidence" value="ECO:0007669"/>
    <property type="project" value="UniProtKB-KW"/>
</dbReference>
<name>A0AAV8H7D3_9POAL</name>
<keyword evidence="8" id="KW-0378">Hydrolase</keyword>
<dbReference type="Pfam" id="PF08284">
    <property type="entry name" value="RVP_2"/>
    <property type="match status" value="1"/>
</dbReference>
<keyword evidence="14" id="KW-0238">DNA-binding</keyword>
<feature type="compositionally biased region" description="Polar residues" evidence="18">
    <location>
        <begin position="157"/>
        <end position="168"/>
    </location>
</feature>
<evidence type="ECO:0000256" key="18">
    <source>
        <dbReference type="SAM" id="MobiDB-lite"/>
    </source>
</evidence>
<evidence type="ECO:0000256" key="7">
    <source>
        <dbReference type="ARBA" id="ARBA00022759"/>
    </source>
</evidence>
<feature type="coiled-coil region" evidence="17">
    <location>
        <begin position="1067"/>
        <end position="1097"/>
    </location>
</feature>
<dbReference type="SUPFAM" id="SSF54160">
    <property type="entry name" value="Chromo domain-like"/>
    <property type="match status" value="1"/>
</dbReference>
<dbReference type="InterPro" id="IPR043502">
    <property type="entry name" value="DNA/RNA_pol_sf"/>
</dbReference>
<dbReference type="EMBL" id="JAMFTS010000001">
    <property type="protein sequence ID" value="KAJ4812589.1"/>
    <property type="molecule type" value="Genomic_DNA"/>
</dbReference>
<dbReference type="Gene3D" id="3.30.70.270">
    <property type="match status" value="2"/>
</dbReference>
<evidence type="ECO:0000256" key="3">
    <source>
        <dbReference type="ARBA" id="ARBA00022695"/>
    </source>
</evidence>
<evidence type="ECO:0000256" key="2">
    <source>
        <dbReference type="ARBA" id="ARBA00022679"/>
    </source>
</evidence>
<feature type="region of interest" description="Disordered" evidence="18">
    <location>
        <begin position="148"/>
        <end position="168"/>
    </location>
</feature>
<dbReference type="GO" id="GO:0046872">
    <property type="term" value="F:metal ion binding"/>
    <property type="evidence" value="ECO:0007669"/>
    <property type="project" value="UniProtKB-KW"/>
</dbReference>
<keyword evidence="10" id="KW-0694">RNA-binding</keyword>
<keyword evidence="16" id="KW-0511">Multifunctional enzyme</keyword>
<evidence type="ECO:0000256" key="5">
    <source>
        <dbReference type="ARBA" id="ARBA00022723"/>
    </source>
</evidence>
<dbReference type="Pfam" id="PF00078">
    <property type="entry name" value="RVT_1"/>
    <property type="match status" value="1"/>
</dbReference>
<dbReference type="Pfam" id="PF17921">
    <property type="entry name" value="Integrase_H2C2"/>
    <property type="match status" value="1"/>
</dbReference>
<dbReference type="InterPro" id="IPR050951">
    <property type="entry name" value="Retrovirus_Pol_polyprotein"/>
</dbReference>
<reference evidence="20" key="1">
    <citation type="submission" date="2022-08" db="EMBL/GenBank/DDBJ databases">
        <authorList>
            <person name="Marques A."/>
        </authorList>
    </citation>
    <scope>NUCLEOTIDE SEQUENCE</scope>
    <source>
        <strain evidence="20">RhyPub2mFocal</strain>
        <tissue evidence="20">Leaves</tissue>
    </source>
</reference>
<keyword evidence="1" id="KW-0645">Protease</keyword>
<dbReference type="InterPro" id="IPR001969">
    <property type="entry name" value="Aspartic_peptidase_AS"/>
</dbReference>
<evidence type="ECO:0000256" key="8">
    <source>
        <dbReference type="ARBA" id="ARBA00022801"/>
    </source>
</evidence>
<evidence type="ECO:0000313" key="20">
    <source>
        <dbReference type="EMBL" id="KAJ4812589.1"/>
    </source>
</evidence>
<evidence type="ECO:0000256" key="11">
    <source>
        <dbReference type="ARBA" id="ARBA00022908"/>
    </source>
</evidence>
<dbReference type="SUPFAM" id="SSF56672">
    <property type="entry name" value="DNA/RNA polymerases"/>
    <property type="match status" value="1"/>
</dbReference>